<dbReference type="Proteomes" id="UP000271974">
    <property type="component" value="Unassembled WGS sequence"/>
</dbReference>
<organism evidence="1 2">
    <name type="scientific">Elysia chlorotica</name>
    <name type="common">Eastern emerald elysia</name>
    <name type="synonym">Sea slug</name>
    <dbReference type="NCBI Taxonomy" id="188477"/>
    <lineage>
        <taxon>Eukaryota</taxon>
        <taxon>Metazoa</taxon>
        <taxon>Spiralia</taxon>
        <taxon>Lophotrochozoa</taxon>
        <taxon>Mollusca</taxon>
        <taxon>Gastropoda</taxon>
        <taxon>Heterobranchia</taxon>
        <taxon>Euthyneura</taxon>
        <taxon>Panpulmonata</taxon>
        <taxon>Sacoglossa</taxon>
        <taxon>Placobranchoidea</taxon>
        <taxon>Plakobranchidae</taxon>
        <taxon>Elysia</taxon>
    </lineage>
</organism>
<reference evidence="1 2" key="1">
    <citation type="submission" date="2019-01" db="EMBL/GenBank/DDBJ databases">
        <title>A draft genome assembly of the solar-powered sea slug Elysia chlorotica.</title>
        <authorList>
            <person name="Cai H."/>
            <person name="Li Q."/>
            <person name="Fang X."/>
            <person name="Li J."/>
            <person name="Curtis N.E."/>
            <person name="Altenburger A."/>
            <person name="Shibata T."/>
            <person name="Feng M."/>
            <person name="Maeda T."/>
            <person name="Schwartz J.A."/>
            <person name="Shigenobu S."/>
            <person name="Lundholm N."/>
            <person name="Nishiyama T."/>
            <person name="Yang H."/>
            <person name="Hasebe M."/>
            <person name="Li S."/>
            <person name="Pierce S.K."/>
            <person name="Wang J."/>
        </authorList>
    </citation>
    <scope>NUCLEOTIDE SEQUENCE [LARGE SCALE GENOMIC DNA]</scope>
    <source>
        <strain evidence="1">EC2010</strain>
        <tissue evidence="1">Whole organism of an adult</tissue>
    </source>
</reference>
<proteinExistence type="predicted"/>
<protein>
    <submittedName>
        <fullName evidence="1">Uncharacterized protein</fullName>
    </submittedName>
</protein>
<name>A0A433T8D8_ELYCH</name>
<sequence>MRSRLRPRSEVIRKFSPLVTVWTRACPPCPKLATAAGSQRVEGKTNTPYHEIRQEGGYGGIWRVSDLHLARGTNWLKWLSIGFQFCRPADRIPQSADLFVRFRLLYLVGSASIYHDWLRQQSWYPRPSRVWQATYKMPWAWRTATAYHPPSLSHATRLFSFRLDRRQTKPNSAERVQQNSTCYGKRGGSELQNSPCLMTLTFSFFLRKRQILAPPTGTLKSAQPIASQACGVRA</sequence>
<evidence type="ECO:0000313" key="2">
    <source>
        <dbReference type="Proteomes" id="UP000271974"/>
    </source>
</evidence>
<evidence type="ECO:0000313" key="1">
    <source>
        <dbReference type="EMBL" id="RUS77796.1"/>
    </source>
</evidence>
<keyword evidence="2" id="KW-1185">Reference proteome</keyword>
<dbReference type="AlphaFoldDB" id="A0A433T8D8"/>
<dbReference type="EMBL" id="RQTK01000551">
    <property type="protein sequence ID" value="RUS77796.1"/>
    <property type="molecule type" value="Genomic_DNA"/>
</dbReference>
<comment type="caution">
    <text evidence="1">The sequence shown here is derived from an EMBL/GenBank/DDBJ whole genome shotgun (WGS) entry which is preliminary data.</text>
</comment>
<accession>A0A433T8D8</accession>
<gene>
    <name evidence="1" type="ORF">EGW08_014435</name>
</gene>